<feature type="chain" id="PRO_5002628034" evidence="1">
    <location>
        <begin position="24"/>
        <end position="259"/>
    </location>
</feature>
<evidence type="ECO:0000256" key="1">
    <source>
        <dbReference type="SAM" id="SignalP"/>
    </source>
</evidence>
<name>A0P546_9PROT</name>
<dbReference type="EMBL" id="AAUX01000001">
    <property type="protein sequence ID" value="EAV46656.1"/>
    <property type="molecule type" value="Genomic_DNA"/>
</dbReference>
<evidence type="ECO:0000313" key="3">
    <source>
        <dbReference type="Proteomes" id="UP000054262"/>
    </source>
</evidence>
<gene>
    <name evidence="2" type="ORF">MB2181_01245</name>
</gene>
<accession>A0P546</accession>
<dbReference type="AlphaFoldDB" id="A0P546"/>
<comment type="caution">
    <text evidence="2">The sequence shown here is derived from an EMBL/GenBank/DDBJ whole genome shotgun (WGS) entry which is preliminary data.</text>
</comment>
<feature type="signal peptide" evidence="1">
    <location>
        <begin position="1"/>
        <end position="23"/>
    </location>
</feature>
<keyword evidence="1" id="KW-0732">Signal</keyword>
<proteinExistence type="predicted"/>
<evidence type="ECO:0000313" key="2">
    <source>
        <dbReference type="EMBL" id="EAV46656.1"/>
    </source>
</evidence>
<sequence>MKLSTLKLAVLGALLTPMTSVFAEEAPAEAASEFSFSGNVGMYSDYIFRGYTQTKHMPAIQGGFDIEHSSGLYLGTWASNVKWTTEGGYMEDNDLEIDIYGGWAGDVGPVSLDAGFLQFIYPGENVNGGSEANATELYVGVSKDFGFANAGVSYNHVVSTGAFGFDDMDGSGYTSLDVDVPLGDTPAVASFHVGHQTFEGEGNDSWDYTDWKINLDYAINGTYSVGAFYTDTDQDKAYWTYNSEYLGEAVGGVYLSAGF</sequence>
<organism evidence="2 3">
    <name type="scientific">Methylophilales bacterium HTCC2181</name>
    <dbReference type="NCBI Taxonomy" id="383631"/>
    <lineage>
        <taxon>Bacteria</taxon>
        <taxon>Pseudomonadati</taxon>
        <taxon>Pseudomonadota</taxon>
        <taxon>Betaproteobacteria</taxon>
        <taxon>Nitrosomonadales</taxon>
        <taxon>OM43 clade</taxon>
    </lineage>
</organism>
<keyword evidence="3" id="KW-1185">Reference proteome</keyword>
<dbReference type="Pfam" id="PF09694">
    <property type="entry name" value="Gcw_chp"/>
    <property type="match status" value="1"/>
</dbReference>
<dbReference type="Proteomes" id="UP000054262">
    <property type="component" value="Unassembled WGS sequence"/>
</dbReference>
<reference evidence="2 3" key="1">
    <citation type="submission" date="2006-11" db="EMBL/GenBank/DDBJ databases">
        <authorList>
            <person name="Giovannoni S."/>
            <person name="Vergin K."/>
            <person name="Ferriera S."/>
            <person name="Johnson J."/>
            <person name="Kravitz S."/>
            <person name="Beeson K."/>
            <person name="Sutton G."/>
            <person name="Rogers Y.-H."/>
            <person name="Friedman R."/>
            <person name="Frazier M."/>
            <person name="Venter J.C."/>
        </authorList>
    </citation>
    <scope>NUCLEOTIDE SEQUENCE [LARGE SCALE GENOMIC DNA]</scope>
    <source>
        <strain evidence="2 3">HTCC2181</strain>
    </source>
</reference>
<protein>
    <submittedName>
        <fullName evidence="2">Uncharacterized protein</fullName>
    </submittedName>
</protein>
<dbReference type="InterPro" id="IPR010239">
    <property type="entry name" value="CHP02001"/>
</dbReference>
<dbReference type="OrthoDB" id="9793561at2"/>
<dbReference type="NCBIfam" id="TIGR02001">
    <property type="entry name" value="gcw_chp"/>
    <property type="match status" value="1"/>
</dbReference>